<evidence type="ECO:0000259" key="1">
    <source>
        <dbReference type="SMART" id="SM00245"/>
    </source>
</evidence>
<dbReference type="CDD" id="cd07563">
    <property type="entry name" value="Peptidase_S41_IRBP"/>
    <property type="match status" value="1"/>
</dbReference>
<dbReference type="RefSeq" id="WP_345200807.1">
    <property type="nucleotide sequence ID" value="NZ_BAABHX010000002.1"/>
</dbReference>
<accession>A0ABP9M1Q1</accession>
<dbReference type="SUPFAM" id="SSF52096">
    <property type="entry name" value="ClpP/crotonase"/>
    <property type="match status" value="1"/>
</dbReference>
<dbReference type="Proteomes" id="UP001500353">
    <property type="component" value="Unassembled WGS sequence"/>
</dbReference>
<protein>
    <submittedName>
        <fullName evidence="2">S41 family peptidase</fullName>
    </submittedName>
</protein>
<evidence type="ECO:0000313" key="3">
    <source>
        <dbReference type="Proteomes" id="UP001500353"/>
    </source>
</evidence>
<proteinExistence type="predicted"/>
<keyword evidence="3" id="KW-1185">Reference proteome</keyword>
<dbReference type="Gene3D" id="3.90.226.10">
    <property type="entry name" value="2-enoyl-CoA Hydratase, Chain A, domain 1"/>
    <property type="match status" value="1"/>
</dbReference>
<dbReference type="InterPro" id="IPR029045">
    <property type="entry name" value="ClpP/crotonase-like_dom_sf"/>
</dbReference>
<comment type="caution">
    <text evidence="2">The sequence shown here is derived from an EMBL/GenBank/DDBJ whole genome shotgun (WGS) entry which is preliminary data.</text>
</comment>
<dbReference type="Pfam" id="PF11918">
    <property type="entry name" value="Peptidase_S41_N"/>
    <property type="match status" value="1"/>
</dbReference>
<dbReference type="PANTHER" id="PTHR11261">
    <property type="entry name" value="INTERPHOTORECEPTOR RETINOID-BINDING PROTEIN"/>
    <property type="match status" value="1"/>
</dbReference>
<dbReference type="InterPro" id="IPR005151">
    <property type="entry name" value="Tail-specific_protease"/>
</dbReference>
<sequence length="335" mass="37994">MKKTSLLISILLCSSIFGQSDKSKILKEISDKIKQNYIDEKVFKSIDSLFQSENKSGNFNLLNEKDFAQNLTQKLRTVTKDKHFFVKYLENYTPEKKINIKENEKLNNFHNSLENFGFEKVERLAGNIGYINYKGFAEANSSEKVLESTMNFVANTNSLIIDLRENGGGDNEMLLLFCSYFFNKKTDLYTTYFRNSGKTVKNKTQSKVLGKKYLNKNIYFLTSGKTFSAGEALAYFLQEIKMATVIGEKTGGAANPVDPFFIQNKYMLLVPDGKITSTISGKNWDHIGVIPDVNVSVENALKTAYVLALKSIVNKKTKTDLSEIELKNLIIKLEQ</sequence>
<feature type="domain" description="Tail specific protease" evidence="1">
    <location>
        <begin position="93"/>
        <end position="296"/>
    </location>
</feature>
<dbReference type="SMART" id="SM00245">
    <property type="entry name" value="TSPc"/>
    <property type="match status" value="1"/>
</dbReference>
<organism evidence="2 3">
    <name type="scientific">Chryseobacterium ginsengisoli</name>
    <dbReference type="NCBI Taxonomy" id="363853"/>
    <lineage>
        <taxon>Bacteria</taxon>
        <taxon>Pseudomonadati</taxon>
        <taxon>Bacteroidota</taxon>
        <taxon>Flavobacteriia</taxon>
        <taxon>Flavobacteriales</taxon>
        <taxon>Weeksellaceae</taxon>
        <taxon>Chryseobacterium group</taxon>
        <taxon>Chryseobacterium</taxon>
    </lineage>
</organism>
<gene>
    <name evidence="2" type="ORF">GCM10023210_10650</name>
</gene>
<name>A0ABP9M1Q1_9FLAO</name>
<reference evidence="3" key="1">
    <citation type="journal article" date="2019" name="Int. J. Syst. Evol. Microbiol.">
        <title>The Global Catalogue of Microorganisms (GCM) 10K type strain sequencing project: providing services to taxonomists for standard genome sequencing and annotation.</title>
        <authorList>
            <consortium name="The Broad Institute Genomics Platform"/>
            <consortium name="The Broad Institute Genome Sequencing Center for Infectious Disease"/>
            <person name="Wu L."/>
            <person name="Ma J."/>
        </authorList>
    </citation>
    <scope>NUCLEOTIDE SEQUENCE [LARGE SCALE GENOMIC DNA]</scope>
    <source>
        <strain evidence="3">JCM 18019</strain>
    </source>
</reference>
<evidence type="ECO:0000313" key="2">
    <source>
        <dbReference type="EMBL" id="GAA5087658.1"/>
    </source>
</evidence>
<dbReference type="EMBL" id="BAABHX010000002">
    <property type="protein sequence ID" value="GAA5087658.1"/>
    <property type="molecule type" value="Genomic_DNA"/>
</dbReference>
<dbReference type="PANTHER" id="PTHR11261:SF3">
    <property type="entry name" value="RETINOL-BINDING PROTEIN 3"/>
    <property type="match status" value="1"/>
</dbReference>
<dbReference type="Gene3D" id="3.30.750.44">
    <property type="match status" value="1"/>
</dbReference>
<dbReference type="Pfam" id="PF03572">
    <property type="entry name" value="Peptidase_S41"/>
    <property type="match status" value="1"/>
</dbReference>